<dbReference type="EMBL" id="BSOR01000032">
    <property type="protein sequence ID" value="GLR64477.1"/>
    <property type="molecule type" value="Genomic_DNA"/>
</dbReference>
<feature type="domain" description="Pirin N-terminal" evidence="3">
    <location>
        <begin position="20"/>
        <end position="120"/>
    </location>
</feature>
<dbReference type="InterPro" id="IPR003829">
    <property type="entry name" value="Pirin_N_dom"/>
</dbReference>
<evidence type="ECO:0000259" key="3">
    <source>
        <dbReference type="Pfam" id="PF02678"/>
    </source>
</evidence>
<name>A0ABQ6A1M2_9GAMM</name>
<comment type="similarity">
    <text evidence="1 2">Belongs to the pirin family.</text>
</comment>
<dbReference type="Gene3D" id="2.60.120.10">
    <property type="entry name" value="Jelly Rolls"/>
    <property type="match status" value="2"/>
</dbReference>
<dbReference type="Pfam" id="PF05726">
    <property type="entry name" value="Pirin_C"/>
    <property type="match status" value="1"/>
</dbReference>
<reference evidence="6" key="1">
    <citation type="journal article" date="2019" name="Int. J. Syst. Evol. Microbiol.">
        <title>The Global Catalogue of Microorganisms (GCM) 10K type strain sequencing project: providing services to taxonomists for standard genome sequencing and annotation.</title>
        <authorList>
            <consortium name="The Broad Institute Genomics Platform"/>
            <consortium name="The Broad Institute Genome Sequencing Center for Infectious Disease"/>
            <person name="Wu L."/>
            <person name="Ma J."/>
        </authorList>
    </citation>
    <scope>NUCLEOTIDE SEQUENCE [LARGE SCALE GENOMIC DNA]</scope>
    <source>
        <strain evidence="6">NBRC 100033</strain>
    </source>
</reference>
<dbReference type="PANTHER" id="PTHR13903">
    <property type="entry name" value="PIRIN-RELATED"/>
    <property type="match status" value="1"/>
</dbReference>
<evidence type="ECO:0000313" key="5">
    <source>
        <dbReference type="EMBL" id="GLR64477.1"/>
    </source>
</evidence>
<gene>
    <name evidence="5" type="ORF">GCM10007878_19150</name>
</gene>
<evidence type="ECO:0000256" key="2">
    <source>
        <dbReference type="RuleBase" id="RU003457"/>
    </source>
</evidence>
<dbReference type="CDD" id="cd02247">
    <property type="entry name" value="cupin_pirin_C"/>
    <property type="match status" value="1"/>
</dbReference>
<dbReference type="Proteomes" id="UP001156682">
    <property type="component" value="Unassembled WGS sequence"/>
</dbReference>
<evidence type="ECO:0000256" key="1">
    <source>
        <dbReference type="ARBA" id="ARBA00008416"/>
    </source>
</evidence>
<feature type="domain" description="Pirin C-terminal" evidence="4">
    <location>
        <begin position="180"/>
        <end position="278"/>
    </location>
</feature>
<dbReference type="SUPFAM" id="SSF51182">
    <property type="entry name" value="RmlC-like cupins"/>
    <property type="match status" value="1"/>
</dbReference>
<dbReference type="InterPro" id="IPR012093">
    <property type="entry name" value="Pirin"/>
</dbReference>
<comment type="caution">
    <text evidence="5">The sequence shown here is derived from an EMBL/GenBank/DDBJ whole genome shotgun (WGS) entry which is preliminary data.</text>
</comment>
<accession>A0ABQ6A1M2</accession>
<evidence type="ECO:0000313" key="6">
    <source>
        <dbReference type="Proteomes" id="UP001156682"/>
    </source>
</evidence>
<protein>
    <submittedName>
        <fullName evidence="5">Quercetin 2,3-dioxygenase</fullName>
    </submittedName>
</protein>
<dbReference type="RefSeq" id="WP_027851427.1">
    <property type="nucleotide sequence ID" value="NZ_BSOR01000032.1"/>
</dbReference>
<dbReference type="PANTHER" id="PTHR13903:SF8">
    <property type="entry name" value="PIRIN"/>
    <property type="match status" value="1"/>
</dbReference>
<dbReference type="InterPro" id="IPR014710">
    <property type="entry name" value="RmlC-like_jellyroll"/>
</dbReference>
<dbReference type="Pfam" id="PF02678">
    <property type="entry name" value="Pirin"/>
    <property type="match status" value="1"/>
</dbReference>
<dbReference type="InterPro" id="IPR011051">
    <property type="entry name" value="RmlC_Cupin_sf"/>
</dbReference>
<dbReference type="InterPro" id="IPR008778">
    <property type="entry name" value="Pirin_C_dom"/>
</dbReference>
<proteinExistence type="inferred from homology"/>
<dbReference type="PIRSF" id="PIRSF006232">
    <property type="entry name" value="Pirin"/>
    <property type="match status" value="1"/>
</dbReference>
<evidence type="ECO:0000259" key="4">
    <source>
        <dbReference type="Pfam" id="PF05726"/>
    </source>
</evidence>
<organism evidence="5 6">
    <name type="scientific">Marinospirillum insulare</name>
    <dbReference type="NCBI Taxonomy" id="217169"/>
    <lineage>
        <taxon>Bacteria</taxon>
        <taxon>Pseudomonadati</taxon>
        <taxon>Pseudomonadota</taxon>
        <taxon>Gammaproteobacteria</taxon>
        <taxon>Oceanospirillales</taxon>
        <taxon>Oceanospirillaceae</taxon>
        <taxon>Marinospirillum</taxon>
    </lineage>
</organism>
<keyword evidence="6" id="KW-1185">Reference proteome</keyword>
<sequence>MQRKIKKIINARGTSDGAGVKIKRSLGQTQMARLDPFLMLDQFFSDDANDYIAGFPEHPHRGFQTVTYMLEGHMLHQDSLGNKGDLRSGDVQWMNAARGIIHSEMPQQEEGRMRGFQLWINLPSHEKMLPASYQDVPSSSMPWQEVSQGVQAKVIAGKLDIAGQRLTGAIQGLSTEAIMADLDVQQAAEVSFELPVGHKAFVYCYQGELSIEGQAAPLDAASILTDSGTLTVKANAASRFLLLSGKPINESVAQYGPFVMNTQEELEQAMRDYRDGTLTQ</sequence>
<dbReference type="CDD" id="cd02909">
    <property type="entry name" value="cupin_pirin_N"/>
    <property type="match status" value="1"/>
</dbReference>